<dbReference type="OrthoDB" id="9996127at2759"/>
<feature type="domain" description="FAD-binding PCMH-type" evidence="6">
    <location>
        <begin position="72"/>
        <end position="243"/>
    </location>
</feature>
<dbReference type="AlphaFoldDB" id="A0A6A6XTR4"/>
<dbReference type="SUPFAM" id="SSF56176">
    <property type="entry name" value="FAD-binding/transporter-associated domain-like"/>
    <property type="match status" value="1"/>
</dbReference>
<protein>
    <submittedName>
        <fullName evidence="7">FAD-binding domain-containing protein</fullName>
    </submittedName>
</protein>
<dbReference type="EMBL" id="MU001761">
    <property type="protein sequence ID" value="KAF2799613.1"/>
    <property type="molecule type" value="Genomic_DNA"/>
</dbReference>
<dbReference type="GO" id="GO:0071949">
    <property type="term" value="F:FAD binding"/>
    <property type="evidence" value="ECO:0007669"/>
    <property type="project" value="InterPro"/>
</dbReference>
<dbReference type="Gene3D" id="3.30.43.10">
    <property type="entry name" value="Uridine Diphospho-n-acetylenolpyruvylglucosamine Reductase, domain 2"/>
    <property type="match status" value="1"/>
</dbReference>
<name>A0A6A6XTR4_9PLEO</name>
<accession>A0A6A6XTR4</accession>
<keyword evidence="5" id="KW-0732">Signal</keyword>
<sequence>MVHLPSLGAVALTLLPSFVGASWPFDVFAASTVKLTAVDVQKELGPHLSKTAVIYAKDDARFEDATARWQAYQAPTISVVVEAGAEEDIPHIVKFANAKGVPFLVVNTGHGSTATLGKFKGIQISMVQLKKVTVSPDKKSATFQGGVHGGPVIEELWNMGYVTSTGSCGCVGLLGPGLGGGHGRLQGFYGLISDGFISLNVVLEDGTPVIVSDKSHPDLFWAMKGAGHNFGIVTSFEAKIHPRGVDTWYSKVYSFKQDKLEKFHELLNELGAKQPKEIVHWTLYWNDPRVSTTEPVIHWSFEYIGPEKDAKPYLEPFEKLGPEDVSEGNFPYPKVLAHEGTSEQDPICGKGQQHMQFDAGLLNYNITAQRAIFDLFAKKVKHDPSLVYSFVVMEGYSTEGVDTVDPVLSSFALRDDKLLVAINIQYPPNASLDEFAIEWGRQTRALFNNGQPGRKPTTYINYAFGDEPVETIYGYEPWRIEKLRNLKHKYDPHSRFSYFNPITFEGTPSFQLQEL</sequence>
<evidence type="ECO:0000256" key="1">
    <source>
        <dbReference type="ARBA" id="ARBA00005466"/>
    </source>
</evidence>
<comment type="similarity">
    <text evidence="1">Belongs to the oxygen-dependent FAD-linked oxidoreductase family.</text>
</comment>
<organism evidence="7 8">
    <name type="scientific">Melanomma pulvis-pyrius CBS 109.77</name>
    <dbReference type="NCBI Taxonomy" id="1314802"/>
    <lineage>
        <taxon>Eukaryota</taxon>
        <taxon>Fungi</taxon>
        <taxon>Dikarya</taxon>
        <taxon>Ascomycota</taxon>
        <taxon>Pezizomycotina</taxon>
        <taxon>Dothideomycetes</taxon>
        <taxon>Pleosporomycetidae</taxon>
        <taxon>Pleosporales</taxon>
        <taxon>Melanommataceae</taxon>
        <taxon>Melanomma</taxon>
    </lineage>
</organism>
<feature type="chain" id="PRO_5025632297" evidence="5">
    <location>
        <begin position="22"/>
        <end position="515"/>
    </location>
</feature>
<dbReference type="PANTHER" id="PTHR42973">
    <property type="entry name" value="BINDING OXIDOREDUCTASE, PUTATIVE (AFU_ORTHOLOGUE AFUA_1G17690)-RELATED"/>
    <property type="match status" value="1"/>
</dbReference>
<evidence type="ECO:0000256" key="5">
    <source>
        <dbReference type="SAM" id="SignalP"/>
    </source>
</evidence>
<evidence type="ECO:0000256" key="2">
    <source>
        <dbReference type="ARBA" id="ARBA00022630"/>
    </source>
</evidence>
<evidence type="ECO:0000313" key="7">
    <source>
        <dbReference type="EMBL" id="KAF2799613.1"/>
    </source>
</evidence>
<dbReference type="Proteomes" id="UP000799757">
    <property type="component" value="Unassembled WGS sequence"/>
</dbReference>
<dbReference type="Gene3D" id="3.30.465.10">
    <property type="match status" value="1"/>
</dbReference>
<dbReference type="InterPro" id="IPR006094">
    <property type="entry name" value="Oxid_FAD_bind_N"/>
</dbReference>
<dbReference type="Gene3D" id="3.40.462.20">
    <property type="match status" value="1"/>
</dbReference>
<keyword evidence="3" id="KW-0274">FAD</keyword>
<dbReference type="InterPro" id="IPR016167">
    <property type="entry name" value="FAD-bd_PCMH_sub1"/>
</dbReference>
<evidence type="ECO:0000256" key="3">
    <source>
        <dbReference type="ARBA" id="ARBA00022827"/>
    </source>
</evidence>
<evidence type="ECO:0000259" key="6">
    <source>
        <dbReference type="PROSITE" id="PS51387"/>
    </source>
</evidence>
<reference evidence="7" key="1">
    <citation type="journal article" date="2020" name="Stud. Mycol.">
        <title>101 Dothideomycetes genomes: a test case for predicting lifestyles and emergence of pathogens.</title>
        <authorList>
            <person name="Haridas S."/>
            <person name="Albert R."/>
            <person name="Binder M."/>
            <person name="Bloem J."/>
            <person name="Labutti K."/>
            <person name="Salamov A."/>
            <person name="Andreopoulos B."/>
            <person name="Baker S."/>
            <person name="Barry K."/>
            <person name="Bills G."/>
            <person name="Bluhm B."/>
            <person name="Cannon C."/>
            <person name="Castanera R."/>
            <person name="Culley D."/>
            <person name="Daum C."/>
            <person name="Ezra D."/>
            <person name="Gonzalez J."/>
            <person name="Henrissat B."/>
            <person name="Kuo A."/>
            <person name="Liang C."/>
            <person name="Lipzen A."/>
            <person name="Lutzoni F."/>
            <person name="Magnuson J."/>
            <person name="Mondo S."/>
            <person name="Nolan M."/>
            <person name="Ohm R."/>
            <person name="Pangilinan J."/>
            <person name="Park H.-J."/>
            <person name="Ramirez L."/>
            <person name="Alfaro M."/>
            <person name="Sun H."/>
            <person name="Tritt A."/>
            <person name="Yoshinaga Y."/>
            <person name="Zwiers L.-H."/>
            <person name="Turgeon B."/>
            <person name="Goodwin S."/>
            <person name="Spatafora J."/>
            <person name="Crous P."/>
            <person name="Grigoriev I."/>
        </authorList>
    </citation>
    <scope>NUCLEOTIDE SEQUENCE</scope>
    <source>
        <strain evidence="7">CBS 109.77</strain>
    </source>
</reference>
<feature type="signal peptide" evidence="5">
    <location>
        <begin position="1"/>
        <end position="21"/>
    </location>
</feature>
<dbReference type="InterPro" id="IPR050416">
    <property type="entry name" value="FAD-linked_Oxidoreductase"/>
</dbReference>
<keyword evidence="8" id="KW-1185">Reference proteome</keyword>
<proteinExistence type="inferred from homology"/>
<evidence type="ECO:0000256" key="4">
    <source>
        <dbReference type="ARBA" id="ARBA00023002"/>
    </source>
</evidence>
<evidence type="ECO:0000313" key="8">
    <source>
        <dbReference type="Proteomes" id="UP000799757"/>
    </source>
</evidence>
<dbReference type="PROSITE" id="PS51387">
    <property type="entry name" value="FAD_PCMH"/>
    <property type="match status" value="1"/>
</dbReference>
<keyword evidence="2" id="KW-0285">Flavoprotein</keyword>
<dbReference type="PANTHER" id="PTHR42973:SF8">
    <property type="entry name" value="FAD-BINDING PCMH-TYPE DOMAIN-CONTAINING PROTEIN"/>
    <property type="match status" value="1"/>
</dbReference>
<dbReference type="InterPro" id="IPR016166">
    <property type="entry name" value="FAD-bd_PCMH"/>
</dbReference>
<dbReference type="InterPro" id="IPR036318">
    <property type="entry name" value="FAD-bd_PCMH-like_sf"/>
</dbReference>
<dbReference type="Pfam" id="PF01565">
    <property type="entry name" value="FAD_binding_4"/>
    <property type="match status" value="1"/>
</dbReference>
<keyword evidence="4" id="KW-0560">Oxidoreductase</keyword>
<gene>
    <name evidence="7" type="ORF">K505DRAFT_230581</name>
</gene>
<dbReference type="GO" id="GO:0016491">
    <property type="term" value="F:oxidoreductase activity"/>
    <property type="evidence" value="ECO:0007669"/>
    <property type="project" value="UniProtKB-KW"/>
</dbReference>
<dbReference type="InterPro" id="IPR016169">
    <property type="entry name" value="FAD-bd_PCMH_sub2"/>
</dbReference>